<dbReference type="AlphaFoldDB" id="A0AA86RV40"/>
<organism evidence="2">
    <name type="scientific">Hexamita inflata</name>
    <dbReference type="NCBI Taxonomy" id="28002"/>
    <lineage>
        <taxon>Eukaryota</taxon>
        <taxon>Metamonada</taxon>
        <taxon>Diplomonadida</taxon>
        <taxon>Hexamitidae</taxon>
        <taxon>Hexamitinae</taxon>
        <taxon>Hexamita</taxon>
    </lineage>
</organism>
<gene>
    <name evidence="3" type="ORF">HINF_LOCUS18006</name>
    <name evidence="2" type="ORF">HINF_LOCUS66247</name>
</gene>
<reference evidence="3 4" key="2">
    <citation type="submission" date="2024-07" db="EMBL/GenBank/DDBJ databases">
        <authorList>
            <person name="Akdeniz Z."/>
        </authorList>
    </citation>
    <scope>NUCLEOTIDE SEQUENCE [LARGE SCALE GENOMIC DNA]</scope>
</reference>
<keyword evidence="1" id="KW-0472">Membrane</keyword>
<name>A0AA86RV40_9EUKA</name>
<proteinExistence type="predicted"/>
<evidence type="ECO:0000313" key="3">
    <source>
        <dbReference type="EMBL" id="CAL6002606.1"/>
    </source>
</evidence>
<keyword evidence="1" id="KW-1133">Transmembrane helix</keyword>
<dbReference type="Proteomes" id="UP001642409">
    <property type="component" value="Unassembled WGS sequence"/>
</dbReference>
<protein>
    <submittedName>
        <fullName evidence="3">Hypothetical_protein</fullName>
    </submittedName>
</protein>
<comment type="caution">
    <text evidence="2">The sequence shown here is derived from an EMBL/GenBank/DDBJ whole genome shotgun (WGS) entry which is preliminary data.</text>
</comment>
<dbReference type="EMBL" id="CAXDID020000045">
    <property type="protein sequence ID" value="CAL6002606.1"/>
    <property type="molecule type" value="Genomic_DNA"/>
</dbReference>
<sequence length="160" mass="18832">MLEFLQSLEELETLEPVLLQAILSNANKNCQYYYKSGTCSETTAFIAGTLYHYVIQSQRTFTFTTKMKEKLIQCFTDHLKHYTTKTKLQLRWKNILNILYFLSSLLTFFIKVFLVLQKLTLRSQYYLQISSTLLFCKKKHFISGDKVRISEDCTLHTPKS</sequence>
<evidence type="ECO:0000256" key="1">
    <source>
        <dbReference type="SAM" id="Phobius"/>
    </source>
</evidence>
<dbReference type="EMBL" id="CATOUU010001185">
    <property type="protein sequence ID" value="CAI9978602.1"/>
    <property type="molecule type" value="Genomic_DNA"/>
</dbReference>
<evidence type="ECO:0000313" key="2">
    <source>
        <dbReference type="EMBL" id="CAI9978602.1"/>
    </source>
</evidence>
<accession>A0AA86RV40</accession>
<keyword evidence="4" id="KW-1185">Reference proteome</keyword>
<keyword evidence="1" id="KW-0812">Transmembrane</keyword>
<reference evidence="2" key="1">
    <citation type="submission" date="2023-06" db="EMBL/GenBank/DDBJ databases">
        <authorList>
            <person name="Kurt Z."/>
        </authorList>
    </citation>
    <scope>NUCLEOTIDE SEQUENCE</scope>
</reference>
<feature type="transmembrane region" description="Helical" evidence="1">
    <location>
        <begin position="95"/>
        <end position="116"/>
    </location>
</feature>
<evidence type="ECO:0000313" key="4">
    <source>
        <dbReference type="Proteomes" id="UP001642409"/>
    </source>
</evidence>